<evidence type="ECO:0000313" key="2">
    <source>
        <dbReference type="EMBL" id="MFE4106707.1"/>
    </source>
</evidence>
<dbReference type="Proteomes" id="UP001600165">
    <property type="component" value="Unassembled WGS sequence"/>
</dbReference>
<evidence type="ECO:0000313" key="3">
    <source>
        <dbReference type="Proteomes" id="UP001600165"/>
    </source>
</evidence>
<evidence type="ECO:0008006" key="4">
    <source>
        <dbReference type="Google" id="ProtNLM"/>
    </source>
</evidence>
<feature type="transmembrane region" description="Helical" evidence="1">
    <location>
        <begin position="160"/>
        <end position="179"/>
    </location>
</feature>
<proteinExistence type="predicted"/>
<evidence type="ECO:0000256" key="1">
    <source>
        <dbReference type="SAM" id="Phobius"/>
    </source>
</evidence>
<dbReference type="RefSeq" id="WP_377964725.1">
    <property type="nucleotide sequence ID" value="NZ_JBHZOL010000071.1"/>
</dbReference>
<reference evidence="2 3" key="1">
    <citation type="submission" date="2024-10" db="EMBL/GenBank/DDBJ databases">
        <authorList>
            <person name="Ratan Roy A."/>
            <person name="Morales Sandoval P.H."/>
            <person name="De Los Santos Villalobos S."/>
            <person name="Chakraborty S."/>
            <person name="Mukherjee J."/>
        </authorList>
    </citation>
    <scope>NUCLEOTIDE SEQUENCE [LARGE SCALE GENOMIC DNA]</scope>
    <source>
        <strain evidence="2 3">S1</strain>
    </source>
</reference>
<dbReference type="EMBL" id="JBHZOL010000071">
    <property type="protein sequence ID" value="MFE4106707.1"/>
    <property type="molecule type" value="Genomic_DNA"/>
</dbReference>
<keyword evidence="1" id="KW-1133">Transmembrane helix</keyword>
<sequence>MTAIARYMVCLFLPASLGLVAKAFVAELISERVLALALLLLSVEQARMAVVDLEQIAAVSQKAKPPPRLQWFRQVTLITIALELLGFYIAWVNLGIGTLLVLLSQIGFNLLAGIQIDLTQPVMLQPYGIRQRWLVLMADSIGLLLVSLWCFEIAPLETALALFMMVCGYGVFKYGSLFLPH</sequence>
<feature type="transmembrane region" description="Helical" evidence="1">
    <location>
        <begin position="133"/>
        <end position="154"/>
    </location>
</feature>
<protein>
    <recommendedName>
        <fullName evidence="4">Integral membrane protein</fullName>
    </recommendedName>
</protein>
<keyword evidence="1" id="KW-0472">Membrane</keyword>
<organism evidence="2 3">
    <name type="scientific">Almyronema epifaneia S1</name>
    <dbReference type="NCBI Taxonomy" id="2991925"/>
    <lineage>
        <taxon>Bacteria</taxon>
        <taxon>Bacillati</taxon>
        <taxon>Cyanobacteriota</taxon>
        <taxon>Cyanophyceae</taxon>
        <taxon>Nodosilineales</taxon>
        <taxon>Nodosilineaceae</taxon>
        <taxon>Almyronema</taxon>
        <taxon>Almyronema epifaneia</taxon>
    </lineage>
</organism>
<name>A0ABW6IFS1_9CYAN</name>
<keyword evidence="1" id="KW-0812">Transmembrane</keyword>
<keyword evidence="3" id="KW-1185">Reference proteome</keyword>
<accession>A0ABW6IFS1</accession>
<gene>
    <name evidence="2" type="ORF">ACFVKH_10500</name>
</gene>
<comment type="caution">
    <text evidence="2">The sequence shown here is derived from an EMBL/GenBank/DDBJ whole genome shotgun (WGS) entry which is preliminary data.</text>
</comment>
<feature type="transmembrane region" description="Helical" evidence="1">
    <location>
        <begin position="96"/>
        <end position="112"/>
    </location>
</feature>